<gene>
    <name evidence="1" type="ORF">GKE97_16840</name>
</gene>
<proteinExistence type="predicted"/>
<evidence type="ECO:0000313" key="2">
    <source>
        <dbReference type="Proteomes" id="UP000434475"/>
    </source>
</evidence>
<dbReference type="RefSeq" id="WP_148337721.1">
    <property type="nucleotide sequence ID" value="NZ_JADMWB010000022.1"/>
</dbReference>
<evidence type="ECO:0008006" key="3">
    <source>
        <dbReference type="Google" id="ProtNLM"/>
    </source>
</evidence>
<dbReference type="Proteomes" id="UP000434475">
    <property type="component" value="Unassembled WGS sequence"/>
</dbReference>
<dbReference type="AlphaFoldDB" id="A0A6I2R6P3"/>
<evidence type="ECO:0000313" key="1">
    <source>
        <dbReference type="EMBL" id="MSB21173.1"/>
    </source>
</evidence>
<reference evidence="1 2" key="1">
    <citation type="journal article" date="2019" name="Nat. Med.">
        <title>A library of human gut bacterial isolates paired with longitudinal multiomics data enables mechanistic microbiome research.</title>
        <authorList>
            <person name="Poyet M."/>
            <person name="Groussin M."/>
            <person name="Gibbons S.M."/>
            <person name="Avila-Pacheco J."/>
            <person name="Jiang X."/>
            <person name="Kearney S.M."/>
            <person name="Perrotta A.R."/>
            <person name="Berdy B."/>
            <person name="Zhao S."/>
            <person name="Lieberman T.D."/>
            <person name="Swanson P.K."/>
            <person name="Smith M."/>
            <person name="Roesemann S."/>
            <person name="Alexander J.E."/>
            <person name="Rich S.A."/>
            <person name="Livny J."/>
            <person name="Vlamakis H."/>
            <person name="Clish C."/>
            <person name="Bullock K."/>
            <person name="Deik A."/>
            <person name="Scott J."/>
            <person name="Pierce K.A."/>
            <person name="Xavier R.J."/>
            <person name="Alm E.J."/>
        </authorList>
    </citation>
    <scope>NUCLEOTIDE SEQUENCE [LARGE SCALE GENOMIC DNA]</scope>
    <source>
        <strain evidence="1 2">BIOML-A2</strain>
    </source>
</reference>
<name>A0A6I2R6P3_FLAPL</name>
<dbReference type="EMBL" id="WKPR01000020">
    <property type="protein sequence ID" value="MSB21173.1"/>
    <property type="molecule type" value="Genomic_DNA"/>
</dbReference>
<comment type="caution">
    <text evidence="1">The sequence shown here is derived from an EMBL/GenBank/DDBJ whole genome shotgun (WGS) entry which is preliminary data.</text>
</comment>
<sequence length="111" mass="11587">MSELSVLKNMVRTGIVSSVNAGNRTARVTFSDKGESPIVSGELKVLKNAPFIPAQNAPQRTETESGGSGDAAFAGHSHAVKISPWLPSPGDYVLCIYLPTEDGDGFVIGGI</sequence>
<protein>
    <recommendedName>
        <fullName evidence="3">DUF2577 domain-containing protein</fullName>
    </recommendedName>
</protein>
<organism evidence="1 2">
    <name type="scientific">Flavonifractor plautii</name>
    <name type="common">Fusobacterium plautii</name>
    <dbReference type="NCBI Taxonomy" id="292800"/>
    <lineage>
        <taxon>Bacteria</taxon>
        <taxon>Bacillati</taxon>
        <taxon>Bacillota</taxon>
        <taxon>Clostridia</taxon>
        <taxon>Eubacteriales</taxon>
        <taxon>Oscillospiraceae</taxon>
        <taxon>Flavonifractor</taxon>
    </lineage>
</organism>
<accession>A0A6I2R6P3</accession>